<accession>J0WV11</accession>
<keyword evidence="4" id="KW-1185">Reference proteome</keyword>
<dbReference type="InParanoid" id="J0WV11"/>
<protein>
    <submittedName>
        <fullName evidence="3">Uncharacterized protein</fullName>
    </submittedName>
</protein>
<evidence type="ECO:0000256" key="1">
    <source>
        <dbReference type="SAM" id="Coils"/>
    </source>
</evidence>
<name>J0WV11_AURST</name>
<keyword evidence="1" id="KW-0175">Coiled coil</keyword>
<dbReference type="KEGG" id="adl:AURDEDRAFT_174240"/>
<evidence type="ECO:0000256" key="2">
    <source>
        <dbReference type="SAM" id="MobiDB-lite"/>
    </source>
</evidence>
<organism evidence="3 4">
    <name type="scientific">Auricularia subglabra (strain TFB-10046 / SS5)</name>
    <name type="common">White-rot fungus</name>
    <name type="synonym">Auricularia delicata (strain TFB10046)</name>
    <dbReference type="NCBI Taxonomy" id="717982"/>
    <lineage>
        <taxon>Eukaryota</taxon>
        <taxon>Fungi</taxon>
        <taxon>Dikarya</taxon>
        <taxon>Basidiomycota</taxon>
        <taxon>Agaricomycotina</taxon>
        <taxon>Agaricomycetes</taxon>
        <taxon>Auriculariales</taxon>
        <taxon>Auriculariaceae</taxon>
        <taxon>Auricularia</taxon>
    </lineage>
</organism>
<proteinExistence type="predicted"/>
<gene>
    <name evidence="3" type="ORF">AURDEDRAFT_174240</name>
</gene>
<feature type="region of interest" description="Disordered" evidence="2">
    <location>
        <begin position="104"/>
        <end position="133"/>
    </location>
</feature>
<feature type="coiled-coil region" evidence="1">
    <location>
        <begin position="23"/>
        <end position="50"/>
    </location>
</feature>
<evidence type="ECO:0000313" key="3">
    <source>
        <dbReference type="EMBL" id="EJD36720.1"/>
    </source>
</evidence>
<dbReference type="EMBL" id="JH687855">
    <property type="protein sequence ID" value="EJD36720.1"/>
    <property type="molecule type" value="Genomic_DNA"/>
</dbReference>
<reference evidence="4" key="1">
    <citation type="journal article" date="2012" name="Science">
        <title>The Paleozoic origin of enzymatic lignin decomposition reconstructed from 31 fungal genomes.</title>
        <authorList>
            <person name="Floudas D."/>
            <person name="Binder M."/>
            <person name="Riley R."/>
            <person name="Barry K."/>
            <person name="Blanchette R.A."/>
            <person name="Henrissat B."/>
            <person name="Martinez A.T."/>
            <person name="Otillar R."/>
            <person name="Spatafora J.W."/>
            <person name="Yadav J.S."/>
            <person name="Aerts A."/>
            <person name="Benoit I."/>
            <person name="Boyd A."/>
            <person name="Carlson A."/>
            <person name="Copeland A."/>
            <person name="Coutinho P.M."/>
            <person name="de Vries R.P."/>
            <person name="Ferreira P."/>
            <person name="Findley K."/>
            <person name="Foster B."/>
            <person name="Gaskell J."/>
            <person name="Glotzer D."/>
            <person name="Gorecki P."/>
            <person name="Heitman J."/>
            <person name="Hesse C."/>
            <person name="Hori C."/>
            <person name="Igarashi K."/>
            <person name="Jurgens J.A."/>
            <person name="Kallen N."/>
            <person name="Kersten P."/>
            <person name="Kohler A."/>
            <person name="Kuees U."/>
            <person name="Kumar T.K.A."/>
            <person name="Kuo A."/>
            <person name="LaButti K."/>
            <person name="Larrondo L.F."/>
            <person name="Lindquist E."/>
            <person name="Ling A."/>
            <person name="Lombard V."/>
            <person name="Lucas S."/>
            <person name="Lundell T."/>
            <person name="Martin R."/>
            <person name="McLaughlin D.J."/>
            <person name="Morgenstern I."/>
            <person name="Morin E."/>
            <person name="Murat C."/>
            <person name="Nagy L.G."/>
            <person name="Nolan M."/>
            <person name="Ohm R.A."/>
            <person name="Patyshakuliyeva A."/>
            <person name="Rokas A."/>
            <person name="Ruiz-Duenas F.J."/>
            <person name="Sabat G."/>
            <person name="Salamov A."/>
            <person name="Samejima M."/>
            <person name="Schmutz J."/>
            <person name="Slot J.C."/>
            <person name="St John F."/>
            <person name="Stenlid J."/>
            <person name="Sun H."/>
            <person name="Sun S."/>
            <person name="Syed K."/>
            <person name="Tsang A."/>
            <person name="Wiebenga A."/>
            <person name="Young D."/>
            <person name="Pisabarro A."/>
            <person name="Eastwood D.C."/>
            <person name="Martin F."/>
            <person name="Cullen D."/>
            <person name="Grigoriev I.V."/>
            <person name="Hibbett D.S."/>
        </authorList>
    </citation>
    <scope>NUCLEOTIDE SEQUENCE [LARGE SCALE GENOMIC DNA]</scope>
    <source>
        <strain evidence="4">TFB10046</strain>
    </source>
</reference>
<dbReference type="AlphaFoldDB" id="J0WV11"/>
<evidence type="ECO:0000313" key="4">
    <source>
        <dbReference type="Proteomes" id="UP000006514"/>
    </source>
</evidence>
<dbReference type="Proteomes" id="UP000006514">
    <property type="component" value="Unassembled WGS sequence"/>
</dbReference>
<sequence>MPGSSTAPQPPVNHVQLAIHSKFQAMQAQMNQQQAQLDICQRKLEDHERAEQERLRKSADIPWYRRTAKQLGRLTSEGDALSKLRNLVARVINEAIWVRVSVGEDDDDASPTTSNPGGEQVRSAQEAAASTTNEHADWAKLLHPGEVRRLGESASWPCNFTIKSSAGCNLALRNHLTTSVRAALDNESINKTAIPGCPNITVAAIEHVYKKRFDYLAANYKAQTQAEAMIRLAEKQHKARVTDGSQKYNLRWKGIRTFKRLHKGLDPTPYVQADWMSGEESAGEDEGLKTFYYDRANVPEERRRVLKPPKILGTQELAWRAEVFALNCQELARDRRRLL</sequence>